<accession>A0A9Q3ZRZ8</accession>
<name>A0A9Q3ZRZ8_9RHOB</name>
<evidence type="ECO:0000313" key="2">
    <source>
        <dbReference type="Proteomes" id="UP000813672"/>
    </source>
</evidence>
<organism evidence="1 2">
    <name type="scientific">Ruegeria pomeroyi</name>
    <dbReference type="NCBI Taxonomy" id="89184"/>
    <lineage>
        <taxon>Bacteria</taxon>
        <taxon>Pseudomonadati</taxon>
        <taxon>Pseudomonadota</taxon>
        <taxon>Alphaproteobacteria</taxon>
        <taxon>Rhodobacterales</taxon>
        <taxon>Roseobacteraceae</taxon>
        <taxon>Ruegeria</taxon>
    </lineage>
</organism>
<dbReference type="EMBL" id="JAGQAF010000022">
    <property type="protein sequence ID" value="MCE8540134.1"/>
    <property type="molecule type" value="Genomic_DNA"/>
</dbReference>
<dbReference type="AlphaFoldDB" id="A0A9Q3ZRZ8"/>
<proteinExistence type="predicted"/>
<dbReference type="Proteomes" id="UP000813672">
    <property type="component" value="Unassembled WGS sequence"/>
</dbReference>
<gene>
    <name evidence="1" type="ORF">KBY27_21945</name>
</gene>
<sequence length="160" mass="17684">MAGLRMLSVAAASGRVGYVYLVGGRLKDWRMSGKAAESPSAAAEQTQKWINRLKPEVVVTEKPEEAAKKGEKTKEIIGAIARTAEHNYVLDVSVKREHDFANKYEEAEALVKRHPEIEAWLPKKRRFFDNEPRNTVLFEALSLAEAVMRGGSTTLGAAMG</sequence>
<reference evidence="1" key="1">
    <citation type="journal article" date="2021" name="Environ. Microbiol.">
        <title>Cryptic niche differentiation of novel sediment ecotypes of Rugeria pomeroyi correlates with nitrate respiration.</title>
        <authorList>
            <person name="Lin X."/>
            <person name="McNichol J."/>
            <person name="Chu X."/>
            <person name="Qian Y."/>
            <person name="Luo H."/>
        </authorList>
    </citation>
    <scope>NUCLEOTIDE SEQUENCE</scope>
    <source>
        <strain evidence="1">SZCCDBB064</strain>
    </source>
</reference>
<protein>
    <submittedName>
        <fullName evidence="1">Uncharacterized protein</fullName>
    </submittedName>
</protein>
<evidence type="ECO:0000313" key="1">
    <source>
        <dbReference type="EMBL" id="MCE8540134.1"/>
    </source>
</evidence>
<comment type="caution">
    <text evidence="1">The sequence shown here is derived from an EMBL/GenBank/DDBJ whole genome shotgun (WGS) entry which is preliminary data.</text>
</comment>